<comment type="caution">
    <text evidence="1">The sequence shown here is derived from an EMBL/GenBank/DDBJ whole genome shotgun (WGS) entry which is preliminary data.</text>
</comment>
<evidence type="ECO:0000313" key="1">
    <source>
        <dbReference type="EMBL" id="CAG8526852.1"/>
    </source>
</evidence>
<dbReference type="Pfam" id="PF08238">
    <property type="entry name" value="Sel1"/>
    <property type="match status" value="5"/>
</dbReference>
<keyword evidence="2" id="KW-1185">Reference proteome</keyword>
<dbReference type="InterPro" id="IPR052945">
    <property type="entry name" value="Mitotic_Regulator"/>
</dbReference>
<gene>
    <name evidence="1" type="ORF">ALEPTO_LOCUS4743</name>
</gene>
<dbReference type="Proteomes" id="UP000789508">
    <property type="component" value="Unassembled WGS sequence"/>
</dbReference>
<sequence length="243" mass="27797">MDTNLNTILSDEISTLFHDLLDSGASSRKIKQFTKYIQSAIPDIVNFKIFLKNNKPTAEFITLLGFCYENGIKVQMNKEYAFECYEIAAKRNDHYAQCLLGECYKYGKGTRRNHSLAFYWFLQSANNNNIDAQNKLADCYMNAKAFQFFFESAIQGHSGAQNSLGFCYFEGRGTIKDENKAFIWFRESANSGFCDAYSGFGYCFEKGIGTSTSIHHALRTYYLGVKKGVYACKMDMFEVFRIV</sequence>
<dbReference type="PANTHER" id="PTHR43628">
    <property type="entry name" value="ACTIVATOR OF C KINASE PROTEIN 1-RELATED"/>
    <property type="match status" value="1"/>
</dbReference>
<reference evidence="1" key="1">
    <citation type="submission" date="2021-06" db="EMBL/GenBank/DDBJ databases">
        <authorList>
            <person name="Kallberg Y."/>
            <person name="Tangrot J."/>
            <person name="Rosling A."/>
        </authorList>
    </citation>
    <scope>NUCLEOTIDE SEQUENCE</scope>
    <source>
        <strain evidence="1">FL130A</strain>
    </source>
</reference>
<proteinExistence type="predicted"/>
<accession>A0A9N9FDW0</accession>
<name>A0A9N9FDW0_9GLOM</name>
<evidence type="ECO:0000313" key="2">
    <source>
        <dbReference type="Proteomes" id="UP000789508"/>
    </source>
</evidence>
<dbReference type="SUPFAM" id="SSF81901">
    <property type="entry name" value="HCP-like"/>
    <property type="match status" value="2"/>
</dbReference>
<dbReference type="Gene3D" id="1.25.40.10">
    <property type="entry name" value="Tetratricopeptide repeat domain"/>
    <property type="match status" value="2"/>
</dbReference>
<dbReference type="AlphaFoldDB" id="A0A9N9FDW0"/>
<dbReference type="SMART" id="SM00671">
    <property type="entry name" value="SEL1"/>
    <property type="match status" value="5"/>
</dbReference>
<dbReference type="InterPro" id="IPR006597">
    <property type="entry name" value="Sel1-like"/>
</dbReference>
<protein>
    <submittedName>
        <fullName evidence="1">2102_t:CDS:1</fullName>
    </submittedName>
</protein>
<dbReference type="OrthoDB" id="2384430at2759"/>
<dbReference type="EMBL" id="CAJVPS010001160">
    <property type="protein sequence ID" value="CAG8526852.1"/>
    <property type="molecule type" value="Genomic_DNA"/>
</dbReference>
<organism evidence="1 2">
    <name type="scientific">Ambispora leptoticha</name>
    <dbReference type="NCBI Taxonomy" id="144679"/>
    <lineage>
        <taxon>Eukaryota</taxon>
        <taxon>Fungi</taxon>
        <taxon>Fungi incertae sedis</taxon>
        <taxon>Mucoromycota</taxon>
        <taxon>Glomeromycotina</taxon>
        <taxon>Glomeromycetes</taxon>
        <taxon>Archaeosporales</taxon>
        <taxon>Ambisporaceae</taxon>
        <taxon>Ambispora</taxon>
    </lineage>
</organism>
<dbReference type="InterPro" id="IPR011990">
    <property type="entry name" value="TPR-like_helical_dom_sf"/>
</dbReference>
<dbReference type="PANTHER" id="PTHR43628:SF1">
    <property type="entry name" value="CHITIN SYNTHASE REGULATORY FACTOR 2-RELATED"/>
    <property type="match status" value="1"/>
</dbReference>